<gene>
    <name evidence="9" type="primary">NUDT1</name>
</gene>
<keyword evidence="6" id="KW-0460">Magnesium</keyword>
<evidence type="ECO:0000313" key="9">
    <source>
        <dbReference type="RefSeq" id="XP_032115703.1"/>
    </source>
</evidence>
<evidence type="ECO:0000256" key="4">
    <source>
        <dbReference type="ARBA" id="ARBA00022723"/>
    </source>
</evidence>
<dbReference type="InterPro" id="IPR015797">
    <property type="entry name" value="NUDIX_hydrolase-like_dom_sf"/>
</dbReference>
<protein>
    <submittedName>
        <fullName evidence="9">7,8-dihydro-8-oxoguanine triphosphatase isoform X1</fullName>
    </submittedName>
</protein>
<dbReference type="CTD" id="4521"/>
<reference evidence="9" key="1">
    <citation type="submission" date="2025-08" db="UniProtKB">
        <authorList>
            <consortium name="RefSeq"/>
        </authorList>
    </citation>
    <scope>IDENTIFICATION</scope>
    <source>
        <tissue evidence="9">Blood</tissue>
    </source>
</reference>
<evidence type="ECO:0000256" key="6">
    <source>
        <dbReference type="ARBA" id="ARBA00022842"/>
    </source>
</evidence>
<keyword evidence="8" id="KW-1185">Reference proteome</keyword>
<dbReference type="PRINTS" id="PR01403">
    <property type="entry name" value="8OXTPHPHTASE"/>
</dbReference>
<dbReference type="GO" id="GO:0008828">
    <property type="term" value="F:dATP diphosphatase activity"/>
    <property type="evidence" value="ECO:0007669"/>
    <property type="project" value="UniProtKB-EC"/>
</dbReference>
<dbReference type="SUPFAM" id="SSF55811">
    <property type="entry name" value="Nudix"/>
    <property type="match status" value="1"/>
</dbReference>
<evidence type="ECO:0000313" key="8">
    <source>
        <dbReference type="Proteomes" id="UP000504640"/>
    </source>
</evidence>
<evidence type="ECO:0000256" key="3">
    <source>
        <dbReference type="ARBA" id="ARBA00011245"/>
    </source>
</evidence>
<feature type="region of interest" description="Disordered" evidence="7">
    <location>
        <begin position="112"/>
        <end position="142"/>
    </location>
</feature>
<proteinExistence type="inferred from homology"/>
<evidence type="ECO:0000256" key="7">
    <source>
        <dbReference type="SAM" id="MobiDB-lite"/>
    </source>
</evidence>
<feature type="compositionally biased region" description="Polar residues" evidence="7">
    <location>
        <begin position="112"/>
        <end position="138"/>
    </location>
</feature>
<organism evidence="8 9">
    <name type="scientific">Sapajus apella</name>
    <name type="common">Brown-capped capuchin</name>
    <name type="synonym">Cebus apella</name>
    <dbReference type="NCBI Taxonomy" id="9515"/>
    <lineage>
        <taxon>Eukaryota</taxon>
        <taxon>Metazoa</taxon>
        <taxon>Chordata</taxon>
        <taxon>Craniata</taxon>
        <taxon>Vertebrata</taxon>
        <taxon>Euteleostomi</taxon>
        <taxon>Mammalia</taxon>
        <taxon>Eutheria</taxon>
        <taxon>Euarchontoglires</taxon>
        <taxon>Primates</taxon>
        <taxon>Haplorrhini</taxon>
        <taxon>Platyrrhini</taxon>
        <taxon>Cebidae</taxon>
        <taxon>Cebinae</taxon>
        <taxon>Sapajus</taxon>
    </lineage>
</organism>
<dbReference type="GO" id="GO:0046872">
    <property type="term" value="F:metal ion binding"/>
    <property type="evidence" value="ECO:0007669"/>
    <property type="project" value="UniProtKB-KW"/>
</dbReference>
<sequence>MGASRLYTLVLVLQPQRVLLGMKKRGFGAGRWNGFGGKVQEGETIEEGAKRVNEIVCVNITKSCPDVAPVHVPVLRKKCAHTGSSWTRSPSRTCGQMTATGFHSCFRRRNSMGTSSSRVKTPSWTTLSERWTQSSGSPGSPWAEDLAAEQLHTVHLGAASGSELGFVFSVIGRKGK</sequence>
<evidence type="ECO:0000256" key="1">
    <source>
        <dbReference type="ARBA" id="ARBA00001946"/>
    </source>
</evidence>
<comment type="subunit">
    <text evidence="3">Monomer.</text>
</comment>
<keyword evidence="5" id="KW-0378">Hydrolase</keyword>
<dbReference type="AlphaFoldDB" id="A0A6J3GCE7"/>
<dbReference type="GO" id="GO:0005737">
    <property type="term" value="C:cytoplasm"/>
    <property type="evidence" value="ECO:0007669"/>
    <property type="project" value="TreeGrafter"/>
</dbReference>
<dbReference type="GO" id="GO:0008413">
    <property type="term" value="F:8-oxo-7,8-dihydroguanosine triphosphate pyrophosphatase activity"/>
    <property type="evidence" value="ECO:0007669"/>
    <property type="project" value="InterPro"/>
</dbReference>
<dbReference type="Gene3D" id="3.90.79.10">
    <property type="entry name" value="Nucleoside Triphosphate Pyrophosphohydrolase"/>
    <property type="match status" value="1"/>
</dbReference>
<comment type="similarity">
    <text evidence="2">Belongs to the Nudix hydrolase family.</text>
</comment>
<dbReference type="GeneID" id="116537577"/>
<dbReference type="PANTHER" id="PTHR43758:SF2">
    <property type="entry name" value="OXIDIZED PURINE NUCLEOSIDE TRIPHOSPHATE HYDROLASE"/>
    <property type="match status" value="1"/>
</dbReference>
<dbReference type="GO" id="GO:0042262">
    <property type="term" value="P:DNA protection"/>
    <property type="evidence" value="ECO:0007669"/>
    <property type="project" value="InterPro"/>
</dbReference>
<comment type="cofactor">
    <cofactor evidence="1">
        <name>Mg(2+)</name>
        <dbReference type="ChEBI" id="CHEBI:18420"/>
    </cofactor>
</comment>
<dbReference type="RefSeq" id="XP_032115703.1">
    <property type="nucleotide sequence ID" value="XM_032259812.1"/>
</dbReference>
<evidence type="ECO:0000256" key="2">
    <source>
        <dbReference type="ARBA" id="ARBA00005582"/>
    </source>
</evidence>
<name>A0A6J3GCE7_SAPAP</name>
<evidence type="ECO:0000256" key="5">
    <source>
        <dbReference type="ARBA" id="ARBA00022801"/>
    </source>
</evidence>
<dbReference type="Proteomes" id="UP000504640">
    <property type="component" value="Unplaced"/>
</dbReference>
<keyword evidence="4" id="KW-0479">Metal-binding</keyword>
<dbReference type="InterPro" id="IPR003563">
    <property type="entry name" value="8ODP"/>
</dbReference>
<dbReference type="PANTHER" id="PTHR43758">
    <property type="entry name" value="7,8-DIHYDRO-8-OXOGUANINE TRIPHOSPHATASE"/>
    <property type="match status" value="1"/>
</dbReference>
<accession>A0A6J3GCE7</accession>